<reference evidence="2" key="1">
    <citation type="journal article" date="2020" name="Stud. Mycol.">
        <title>101 Dothideomycetes genomes: a test case for predicting lifestyles and emergence of pathogens.</title>
        <authorList>
            <person name="Haridas S."/>
            <person name="Albert R."/>
            <person name="Binder M."/>
            <person name="Bloem J."/>
            <person name="Labutti K."/>
            <person name="Salamov A."/>
            <person name="Andreopoulos B."/>
            <person name="Baker S."/>
            <person name="Barry K."/>
            <person name="Bills G."/>
            <person name="Bluhm B."/>
            <person name="Cannon C."/>
            <person name="Castanera R."/>
            <person name="Culley D."/>
            <person name="Daum C."/>
            <person name="Ezra D."/>
            <person name="Gonzalez J."/>
            <person name="Henrissat B."/>
            <person name="Kuo A."/>
            <person name="Liang C."/>
            <person name="Lipzen A."/>
            <person name="Lutzoni F."/>
            <person name="Magnuson J."/>
            <person name="Mondo S."/>
            <person name="Nolan M."/>
            <person name="Ohm R."/>
            <person name="Pangilinan J."/>
            <person name="Park H.-J."/>
            <person name="Ramirez L."/>
            <person name="Alfaro M."/>
            <person name="Sun H."/>
            <person name="Tritt A."/>
            <person name="Yoshinaga Y."/>
            <person name="Zwiers L.-H."/>
            <person name="Turgeon B."/>
            <person name="Goodwin S."/>
            <person name="Spatafora J."/>
            <person name="Crous P."/>
            <person name="Grigoriev I."/>
        </authorList>
    </citation>
    <scope>NUCLEOTIDE SEQUENCE</scope>
    <source>
        <strain evidence="2">CBS 480.64</strain>
    </source>
</reference>
<evidence type="ECO:0000256" key="1">
    <source>
        <dbReference type="SAM" id="MobiDB-lite"/>
    </source>
</evidence>
<protein>
    <submittedName>
        <fullName evidence="2">Uncharacterized protein</fullName>
    </submittedName>
</protein>
<name>A0A6A7BXA1_9PEZI</name>
<dbReference type="Proteomes" id="UP000799421">
    <property type="component" value="Unassembled WGS sequence"/>
</dbReference>
<evidence type="ECO:0000313" key="2">
    <source>
        <dbReference type="EMBL" id="KAF2859128.1"/>
    </source>
</evidence>
<keyword evidence="3" id="KW-1185">Reference proteome</keyword>
<dbReference type="EMBL" id="MU005997">
    <property type="protein sequence ID" value="KAF2859128.1"/>
    <property type="molecule type" value="Genomic_DNA"/>
</dbReference>
<proteinExistence type="predicted"/>
<accession>A0A6A7BXA1</accession>
<feature type="compositionally biased region" description="Low complexity" evidence="1">
    <location>
        <begin position="1"/>
        <end position="19"/>
    </location>
</feature>
<organism evidence="2 3">
    <name type="scientific">Piedraia hortae CBS 480.64</name>
    <dbReference type="NCBI Taxonomy" id="1314780"/>
    <lineage>
        <taxon>Eukaryota</taxon>
        <taxon>Fungi</taxon>
        <taxon>Dikarya</taxon>
        <taxon>Ascomycota</taxon>
        <taxon>Pezizomycotina</taxon>
        <taxon>Dothideomycetes</taxon>
        <taxon>Dothideomycetidae</taxon>
        <taxon>Capnodiales</taxon>
        <taxon>Piedraiaceae</taxon>
        <taxon>Piedraia</taxon>
    </lineage>
</organism>
<evidence type="ECO:0000313" key="3">
    <source>
        <dbReference type="Proteomes" id="UP000799421"/>
    </source>
</evidence>
<sequence length="218" mass="23974">MHPFSTSTPVSPTTVAFSVNPTPAAGSKKTANRRRASFNRVIARARSASEASLRKLVSRSWFAGSHSAVNGSDSDEPPPLVRDSRENVVHGNSTPSVLTPQTPAFPPGVQDDITALPPMPPLADRFELISSSKRSTGSSIYRTLSGENGFVFPWHDEVERERQKLRRLMDVLDKKLSKSQSHVELGETESSEDDVYIEDQEETLFVNPETLAALESRL</sequence>
<gene>
    <name evidence="2" type="ORF">K470DRAFT_109454</name>
</gene>
<feature type="region of interest" description="Disordered" evidence="1">
    <location>
        <begin position="1"/>
        <end position="34"/>
    </location>
</feature>
<dbReference type="AlphaFoldDB" id="A0A6A7BXA1"/>